<feature type="compositionally biased region" description="Acidic residues" evidence="1">
    <location>
        <begin position="113"/>
        <end position="129"/>
    </location>
</feature>
<feature type="compositionally biased region" description="Basic and acidic residues" evidence="1">
    <location>
        <begin position="183"/>
        <end position="198"/>
    </location>
</feature>
<protein>
    <submittedName>
        <fullName evidence="2">Putative activating transcription factor 7-interacting protein 1</fullName>
    </submittedName>
</protein>
<feature type="compositionally biased region" description="Basic and acidic residues" evidence="1">
    <location>
        <begin position="1"/>
        <end position="10"/>
    </location>
</feature>
<feature type="compositionally biased region" description="Basic and acidic residues" evidence="1">
    <location>
        <begin position="53"/>
        <end position="70"/>
    </location>
</feature>
<feature type="compositionally biased region" description="Basic and acidic residues" evidence="1">
    <location>
        <begin position="130"/>
        <end position="144"/>
    </location>
</feature>
<feature type="compositionally biased region" description="Basic and acidic residues" evidence="1">
    <location>
        <begin position="80"/>
        <end position="97"/>
    </location>
</feature>
<accession>A0A2M4CIK0</accession>
<feature type="compositionally biased region" description="Acidic residues" evidence="1">
    <location>
        <begin position="36"/>
        <end position="52"/>
    </location>
</feature>
<dbReference type="AlphaFoldDB" id="A0A2M4CIK0"/>
<feature type="region of interest" description="Disordered" evidence="1">
    <location>
        <begin position="1"/>
        <end position="228"/>
    </location>
</feature>
<evidence type="ECO:0000313" key="2">
    <source>
        <dbReference type="EMBL" id="MBW65182.1"/>
    </source>
</evidence>
<sequence>MAEKPAKPETGRNSANLIATNKDSPFQILNVRSLTGEDEEAELDETTLEEEDAAAKDETVQKTFDQDPQKETSSVDDEALVEKDRADTVAENTEKPKDQHRKSTRISENTYSTDEEPELVIDMSFEEEESPKKVERTTTNKDVAEFATEQTNKKPSEHSDRISTGSAVPIKRSNESEADVEETSGKEATAKLKPKADQVSEDEAGVDDDDDVEFVEETDEVQDEEGGPIKEEEDDMDVMELTAAINTMISIICGLRVACNELLERHHTVHINFADTTDDTKNYDDCLKWVQVYLRGSG</sequence>
<name>A0A2M4CIK0_ANODA</name>
<dbReference type="EMBL" id="GGFL01001004">
    <property type="protein sequence ID" value="MBW65182.1"/>
    <property type="molecule type" value="Transcribed_RNA"/>
</dbReference>
<feature type="compositionally biased region" description="Acidic residues" evidence="1">
    <location>
        <begin position="199"/>
        <end position="228"/>
    </location>
</feature>
<proteinExistence type="predicted"/>
<feature type="compositionally biased region" description="Polar residues" evidence="1">
    <location>
        <begin position="11"/>
        <end position="24"/>
    </location>
</feature>
<feature type="compositionally biased region" description="Basic and acidic residues" evidence="1">
    <location>
        <begin position="151"/>
        <end position="161"/>
    </location>
</feature>
<evidence type="ECO:0000256" key="1">
    <source>
        <dbReference type="SAM" id="MobiDB-lite"/>
    </source>
</evidence>
<reference evidence="2" key="1">
    <citation type="submission" date="2018-01" db="EMBL/GenBank/DDBJ databases">
        <title>An insight into the sialome of Amazonian anophelines.</title>
        <authorList>
            <person name="Ribeiro J.M."/>
            <person name="Scarpassa V."/>
            <person name="Calvo E."/>
        </authorList>
    </citation>
    <scope>NUCLEOTIDE SEQUENCE</scope>
</reference>
<organism evidence="2">
    <name type="scientific">Anopheles darlingi</name>
    <name type="common">Mosquito</name>
    <dbReference type="NCBI Taxonomy" id="43151"/>
    <lineage>
        <taxon>Eukaryota</taxon>
        <taxon>Metazoa</taxon>
        <taxon>Ecdysozoa</taxon>
        <taxon>Arthropoda</taxon>
        <taxon>Hexapoda</taxon>
        <taxon>Insecta</taxon>
        <taxon>Pterygota</taxon>
        <taxon>Neoptera</taxon>
        <taxon>Endopterygota</taxon>
        <taxon>Diptera</taxon>
        <taxon>Nematocera</taxon>
        <taxon>Culicoidea</taxon>
        <taxon>Culicidae</taxon>
        <taxon>Anophelinae</taxon>
        <taxon>Anopheles</taxon>
    </lineage>
</organism>